<protein>
    <submittedName>
        <fullName evidence="1">Conjugal transfer protein TraI</fullName>
    </submittedName>
</protein>
<name>A0ABW3RLT2_9SPHI</name>
<keyword evidence="2" id="KW-1185">Reference proteome</keyword>
<comment type="caution">
    <text evidence="1">The sequence shown here is derived from an EMBL/GenBank/DDBJ whole genome shotgun (WGS) entry which is preliminary data.</text>
</comment>
<evidence type="ECO:0000313" key="2">
    <source>
        <dbReference type="Proteomes" id="UP001597205"/>
    </source>
</evidence>
<accession>A0ABW3RLT2</accession>
<gene>
    <name evidence="1" type="ORF">ACFQ2C_10405</name>
</gene>
<reference evidence="2" key="1">
    <citation type="journal article" date="2019" name="Int. J. Syst. Evol. Microbiol.">
        <title>The Global Catalogue of Microorganisms (GCM) 10K type strain sequencing project: providing services to taxonomists for standard genome sequencing and annotation.</title>
        <authorList>
            <consortium name="The Broad Institute Genomics Platform"/>
            <consortium name="The Broad Institute Genome Sequencing Center for Infectious Disease"/>
            <person name="Wu L."/>
            <person name="Ma J."/>
        </authorList>
    </citation>
    <scope>NUCLEOTIDE SEQUENCE [LARGE SCALE GENOMIC DNA]</scope>
    <source>
        <strain evidence="2">CCUG 52468</strain>
    </source>
</reference>
<sequence>MNRRRFLHTILILGAFVWPGRARSQMGIVQVIRMAVARVIKAVDLKVQRLQTRTIWLQNAQRALENSMSRLRLREISEWTMKHRDQYRRYYEQLGEVRTAIAQFNRVRNIVKKHSLLLGEFEKAWRVIKSDSSFSVPEIEHMRSVYDGILRESLKNMEDIRLVIQPFRTEMNDAQRMGLIIEASRRVERNLADLMAFNRQNLILRSQRRKESVELQRIEDLYNIKPKK</sequence>
<dbReference type="RefSeq" id="WP_380896372.1">
    <property type="nucleotide sequence ID" value="NZ_JBHTKY010000014.1"/>
</dbReference>
<organism evidence="1 2">
    <name type="scientific">Sphingobacterium daejeonense</name>
    <dbReference type="NCBI Taxonomy" id="371142"/>
    <lineage>
        <taxon>Bacteria</taxon>
        <taxon>Pseudomonadati</taxon>
        <taxon>Bacteroidota</taxon>
        <taxon>Sphingobacteriia</taxon>
        <taxon>Sphingobacteriales</taxon>
        <taxon>Sphingobacteriaceae</taxon>
        <taxon>Sphingobacterium</taxon>
    </lineage>
</organism>
<proteinExistence type="predicted"/>
<dbReference type="EMBL" id="JBHTKY010000014">
    <property type="protein sequence ID" value="MFD1166015.1"/>
    <property type="molecule type" value="Genomic_DNA"/>
</dbReference>
<evidence type="ECO:0000313" key="1">
    <source>
        <dbReference type="EMBL" id="MFD1166015.1"/>
    </source>
</evidence>
<dbReference type="Proteomes" id="UP001597205">
    <property type="component" value="Unassembled WGS sequence"/>
</dbReference>